<comment type="caution">
    <text evidence="4">The sequence shown here is derived from an EMBL/GenBank/DDBJ whole genome shotgun (WGS) entry which is preliminary data.</text>
</comment>
<proteinExistence type="inferred from homology"/>
<dbReference type="SUPFAM" id="SSF51735">
    <property type="entry name" value="NAD(P)-binding Rossmann-fold domains"/>
    <property type="match status" value="1"/>
</dbReference>
<dbReference type="VEuPathDB" id="FungiDB:AWRI3580_g3130"/>
<dbReference type="PANTHER" id="PTHR24320:SF282">
    <property type="entry name" value="WW DOMAIN-CONTAINING OXIDOREDUCTASE"/>
    <property type="match status" value="1"/>
</dbReference>
<evidence type="ECO:0000313" key="4">
    <source>
        <dbReference type="EMBL" id="OEJ86659.1"/>
    </source>
</evidence>
<accession>A0A1E5RIB3</accession>
<dbReference type="GO" id="GO:0016491">
    <property type="term" value="F:oxidoreductase activity"/>
    <property type="evidence" value="ECO:0007669"/>
    <property type="project" value="UniProtKB-KW"/>
</dbReference>
<organism evidence="4 5">
    <name type="scientific">Hanseniaspora uvarum</name>
    <name type="common">Yeast</name>
    <name type="synonym">Kloeckera apiculata</name>
    <dbReference type="NCBI Taxonomy" id="29833"/>
    <lineage>
        <taxon>Eukaryota</taxon>
        <taxon>Fungi</taxon>
        <taxon>Dikarya</taxon>
        <taxon>Ascomycota</taxon>
        <taxon>Saccharomycotina</taxon>
        <taxon>Saccharomycetes</taxon>
        <taxon>Saccharomycodales</taxon>
        <taxon>Saccharomycodaceae</taxon>
        <taxon>Hanseniaspora</taxon>
    </lineage>
</organism>
<reference evidence="5" key="1">
    <citation type="journal article" date="2016" name="Genome Announc.">
        <title>Genome sequences of three species of Hanseniaspora isolated from spontaneous wine fermentations.</title>
        <authorList>
            <person name="Sternes P.R."/>
            <person name="Lee D."/>
            <person name="Kutyna D.R."/>
            <person name="Borneman A.R."/>
        </authorList>
    </citation>
    <scope>NUCLEOTIDE SEQUENCE [LARGE SCALE GENOMIC DNA]</scope>
    <source>
        <strain evidence="5">AWRI3580</strain>
    </source>
</reference>
<dbReference type="STRING" id="29833.A0A1E5RIB3"/>
<keyword evidence="2" id="KW-0521">NADP</keyword>
<evidence type="ECO:0000256" key="2">
    <source>
        <dbReference type="ARBA" id="ARBA00022857"/>
    </source>
</evidence>
<dbReference type="AlphaFoldDB" id="A0A1E5RIB3"/>
<dbReference type="Gene3D" id="3.40.50.720">
    <property type="entry name" value="NAD(P)-binding Rossmann-like Domain"/>
    <property type="match status" value="1"/>
</dbReference>
<dbReference type="PANTHER" id="PTHR24320">
    <property type="entry name" value="RETINOL DEHYDROGENASE"/>
    <property type="match status" value="1"/>
</dbReference>
<keyword evidence="3" id="KW-0560">Oxidoreductase</keyword>
<evidence type="ECO:0000313" key="5">
    <source>
        <dbReference type="Proteomes" id="UP000095358"/>
    </source>
</evidence>
<evidence type="ECO:0000256" key="1">
    <source>
        <dbReference type="ARBA" id="ARBA00006484"/>
    </source>
</evidence>
<dbReference type="InterPro" id="IPR036291">
    <property type="entry name" value="NAD(P)-bd_dom_sf"/>
</dbReference>
<keyword evidence="5" id="KW-1185">Reference proteome</keyword>
<evidence type="ECO:0000256" key="3">
    <source>
        <dbReference type="ARBA" id="ARBA00023002"/>
    </source>
</evidence>
<name>A0A1E5RIB3_HANUV</name>
<gene>
    <name evidence="4" type="ORF">AWRI3580_g3130</name>
</gene>
<protein>
    <submittedName>
        <fullName evidence="4">Putative oxidoreductase ENV9</fullName>
    </submittedName>
</protein>
<comment type="similarity">
    <text evidence="1">Belongs to the short-chain dehydrogenases/reductases (SDR) family.</text>
</comment>
<dbReference type="Proteomes" id="UP000095358">
    <property type="component" value="Unassembled WGS sequence"/>
</dbReference>
<dbReference type="OrthoDB" id="191139at2759"/>
<sequence>MLFERFNYPDWEDLPYFDLQQDQKVAIVLHGDKKCGYHITKHLFKHGIKVYVACRSKSNFNAIKEKIIYASVEEETKAYDSSKTSHSPIVDEISKKFGQIKYLYMDVTDLESVYNSCLYFREKEDHLDLFIDSGGGYIASSHFNTNDDYEIQLQTNYIAQVLIIFQVIDLLDKCSGSVISVSSFLHFLTTKTPLKEDEWSDTLAEYNRWPNFVYCWFRYALAKTFMIQFLTILSIKRPNVNYFNINVGILMDPSIYTHLTRLPIIGLWFWSFFQMVNLLLGVDEVKSSKSVLQVALNSLNKKRGNNINNSSTELAKYYNRGGRLSKSSRVSRDLDYSTATWINTVHSLKDRGYSPSSKL</sequence>
<dbReference type="EMBL" id="LPNN01000005">
    <property type="protein sequence ID" value="OEJ86659.1"/>
    <property type="molecule type" value="Genomic_DNA"/>
</dbReference>